<evidence type="ECO:0000313" key="3">
    <source>
        <dbReference type="Proteomes" id="UP000628463"/>
    </source>
</evidence>
<organism evidence="2 3">
    <name type="scientific">Lachnospira hominis</name>
    <name type="common">ex Liu et al. 2021</name>
    <dbReference type="NCBI Taxonomy" id="2763051"/>
    <lineage>
        <taxon>Bacteria</taxon>
        <taxon>Bacillati</taxon>
        <taxon>Bacillota</taxon>
        <taxon>Clostridia</taxon>
        <taxon>Lachnospirales</taxon>
        <taxon>Lachnospiraceae</taxon>
        <taxon>Lachnospira</taxon>
    </lineage>
</organism>
<protein>
    <submittedName>
        <fullName evidence="2">Uncharacterized protein</fullName>
    </submittedName>
</protein>
<comment type="caution">
    <text evidence="2">The sequence shown here is derived from an EMBL/GenBank/DDBJ whole genome shotgun (WGS) entry which is preliminary data.</text>
</comment>
<sequence length="187" mass="21248">MSDKPPITIFDMQTLPLLFQIIKAMIPFLDFPMAKMLSVIIRLNELNYTINYFRSPDCADFISCNSSIPHIHSISDLLENDDFICAILPYCPPEYAGLIKNFKLFSNMSSMFNSDTDSLKNFMSMFNASNSAQDSNSDFHSDSGSNCKNSSRPSQFGSFMDSSQQKLYDEYLKQLDSLDQKLNDSQT</sequence>
<proteinExistence type="predicted"/>
<accession>A0ABR7FZC1</accession>
<name>A0ABR7FZC1_9FIRM</name>
<reference evidence="2 3" key="1">
    <citation type="submission" date="2020-08" db="EMBL/GenBank/DDBJ databases">
        <title>Genome public.</title>
        <authorList>
            <person name="Liu C."/>
            <person name="Sun Q."/>
        </authorList>
    </citation>
    <scope>NUCLEOTIDE SEQUENCE [LARGE SCALE GENOMIC DNA]</scope>
    <source>
        <strain evidence="2 3">NSJ-43</strain>
    </source>
</reference>
<evidence type="ECO:0000256" key="1">
    <source>
        <dbReference type="SAM" id="MobiDB-lite"/>
    </source>
</evidence>
<dbReference type="RefSeq" id="WP_186836541.1">
    <property type="nucleotide sequence ID" value="NZ_JACOPD010000003.1"/>
</dbReference>
<gene>
    <name evidence="2" type="ORF">H8S01_06055</name>
</gene>
<feature type="region of interest" description="Disordered" evidence="1">
    <location>
        <begin position="136"/>
        <end position="160"/>
    </location>
</feature>
<keyword evidence="3" id="KW-1185">Reference proteome</keyword>
<evidence type="ECO:0000313" key="2">
    <source>
        <dbReference type="EMBL" id="MBC5680524.1"/>
    </source>
</evidence>
<dbReference type="Proteomes" id="UP000628463">
    <property type="component" value="Unassembled WGS sequence"/>
</dbReference>
<feature type="compositionally biased region" description="Polar residues" evidence="1">
    <location>
        <begin position="142"/>
        <end position="160"/>
    </location>
</feature>
<dbReference type="EMBL" id="JACOPD010000003">
    <property type="protein sequence ID" value="MBC5680524.1"/>
    <property type="molecule type" value="Genomic_DNA"/>
</dbReference>